<proteinExistence type="predicted"/>
<name>A0A1F4RC10_UNCSA</name>
<organism evidence="2 3">
    <name type="scientific">candidate division WOR-1 bacterium RIFCSPLOWO2_02_FULL_46_20</name>
    <dbReference type="NCBI Taxonomy" id="1802567"/>
    <lineage>
        <taxon>Bacteria</taxon>
        <taxon>Bacillati</taxon>
        <taxon>Saganbacteria</taxon>
    </lineage>
</organism>
<reference evidence="2 3" key="1">
    <citation type="journal article" date="2016" name="Nat. Commun.">
        <title>Thousands of microbial genomes shed light on interconnected biogeochemical processes in an aquifer system.</title>
        <authorList>
            <person name="Anantharaman K."/>
            <person name="Brown C.T."/>
            <person name="Hug L.A."/>
            <person name="Sharon I."/>
            <person name="Castelle C.J."/>
            <person name="Probst A.J."/>
            <person name="Thomas B.C."/>
            <person name="Singh A."/>
            <person name="Wilkins M.J."/>
            <person name="Karaoz U."/>
            <person name="Brodie E.L."/>
            <person name="Williams K.H."/>
            <person name="Hubbard S.S."/>
            <person name="Banfield J.F."/>
        </authorList>
    </citation>
    <scope>NUCLEOTIDE SEQUENCE [LARGE SCALE GENOMIC DNA]</scope>
</reference>
<dbReference type="Gene3D" id="3.90.550.10">
    <property type="entry name" value="Spore Coat Polysaccharide Biosynthesis Protein SpsA, Chain A"/>
    <property type="match status" value="1"/>
</dbReference>
<dbReference type="CDD" id="cd04186">
    <property type="entry name" value="GT_2_like_c"/>
    <property type="match status" value="1"/>
</dbReference>
<dbReference type="PANTHER" id="PTHR43179:SF7">
    <property type="entry name" value="RHAMNOSYLTRANSFERASE WBBL"/>
    <property type="match status" value="1"/>
</dbReference>
<feature type="domain" description="Glycosyltransferase 2-like" evidence="1">
    <location>
        <begin position="5"/>
        <end position="125"/>
    </location>
</feature>
<gene>
    <name evidence="2" type="ORF">A3H38_03150</name>
</gene>
<dbReference type="Proteomes" id="UP000176938">
    <property type="component" value="Unassembled WGS sequence"/>
</dbReference>
<dbReference type="InterPro" id="IPR001173">
    <property type="entry name" value="Glyco_trans_2-like"/>
</dbReference>
<evidence type="ECO:0000313" key="2">
    <source>
        <dbReference type="EMBL" id="OGC05712.1"/>
    </source>
</evidence>
<evidence type="ECO:0000313" key="3">
    <source>
        <dbReference type="Proteomes" id="UP000176938"/>
    </source>
</evidence>
<comment type="caution">
    <text evidence="2">The sequence shown here is derived from an EMBL/GenBank/DDBJ whole genome shotgun (WGS) entry which is preliminary data.</text>
</comment>
<dbReference type="Pfam" id="PF00535">
    <property type="entry name" value="Glycos_transf_2"/>
    <property type="match status" value="1"/>
</dbReference>
<evidence type="ECO:0000259" key="1">
    <source>
        <dbReference type="Pfam" id="PF00535"/>
    </source>
</evidence>
<dbReference type="InterPro" id="IPR029044">
    <property type="entry name" value="Nucleotide-diphossugar_trans"/>
</dbReference>
<dbReference type="PANTHER" id="PTHR43179">
    <property type="entry name" value="RHAMNOSYLTRANSFERASE WBBL"/>
    <property type="match status" value="1"/>
</dbReference>
<accession>A0A1F4RC10</accession>
<dbReference type="EMBL" id="METP01000035">
    <property type="protein sequence ID" value="OGC05712.1"/>
    <property type="molecule type" value="Genomic_DNA"/>
</dbReference>
<sequence length="281" mass="31673">MNDLSVVIVNLNNKRLLEECLTSVIKNSQNISFEIIVIDNGSSDGSQEMLKTRFPSIKLIANQENFGFAKANNQGLAVASGRLLLLLNNDTIVKDKALDKMIEFLDRHPNVGACGPRLLNVDGTIQHQGGLFGKRFWLSKQPVAVDFVIGAALMVNKQVIDKIGLMDENLFFYNDDLDWCLRIRKAGWKIYFLPEAEITHYRGYSSKGIFNKKIFVEGFKGGLYFCRKHYGELVFHAYRCLLCLILCLTLPLQLFNPEKLKAYLAIISLSARGQIPAPVLK</sequence>
<dbReference type="AlphaFoldDB" id="A0A1F4RC10"/>
<dbReference type="SUPFAM" id="SSF53448">
    <property type="entry name" value="Nucleotide-diphospho-sugar transferases"/>
    <property type="match status" value="1"/>
</dbReference>
<protein>
    <recommendedName>
        <fullName evidence="1">Glycosyltransferase 2-like domain-containing protein</fullName>
    </recommendedName>
</protein>